<geneLocation type="plasmid" evidence="3">
    <name>pvpsd2016-4</name>
</geneLocation>
<evidence type="ECO:0000313" key="2">
    <source>
        <dbReference type="EMBL" id="QHH13287.1"/>
    </source>
</evidence>
<name>A0AAX1G113_VIBPH</name>
<dbReference type="EMBL" id="CP034303">
    <property type="protein sequence ID" value="QHH13287.1"/>
    <property type="molecule type" value="Genomic_DNA"/>
</dbReference>
<evidence type="ECO:0000313" key="3">
    <source>
        <dbReference type="Proteomes" id="UP000464718"/>
    </source>
</evidence>
<sequence length="120" mass="14373">MSISYFQATALKLFQKLKIIAPDLISSSHLDYQIPLEKHLDEYRELLYEIEHQTHFFTQMAPHWSKNHALLHDDLLEHLLEKKGTKEKQIQQYRTRPKPPFLHTEISSLLTQDHDKKEDR</sequence>
<keyword evidence="2" id="KW-0614">Plasmid</keyword>
<dbReference type="Proteomes" id="UP000464718">
    <property type="component" value="Plasmid pvpsd2016-4"/>
</dbReference>
<protein>
    <submittedName>
        <fullName evidence="2">Uncharacterized protein</fullName>
    </submittedName>
</protein>
<proteinExistence type="predicted"/>
<dbReference type="RefSeq" id="WP_050505322.1">
    <property type="nucleotide sequence ID" value="NZ_CP034303.1"/>
</dbReference>
<feature type="region of interest" description="Disordered" evidence="1">
    <location>
        <begin position="86"/>
        <end position="120"/>
    </location>
</feature>
<accession>A0AAX1G113</accession>
<evidence type="ECO:0000256" key="1">
    <source>
        <dbReference type="SAM" id="MobiDB-lite"/>
    </source>
</evidence>
<reference evidence="2 3" key="1">
    <citation type="submission" date="2018-12" db="EMBL/GenBank/DDBJ databases">
        <title>Genomic insights into the evolutionary origins and pathogenicity of five Vibrio parahaemolyticus strains isolated from the shrimp with acute hepatopancreatic necrosis disease (AHPND).</title>
        <authorList>
            <person name="Yang Q."/>
            <person name="Dong X."/>
            <person name="Xie G."/>
            <person name="Fu S."/>
            <person name="Zou P."/>
            <person name="Sun J."/>
            <person name="Wang Y."/>
            <person name="Huang J."/>
        </authorList>
    </citation>
    <scope>NUCLEOTIDE SEQUENCE [LARGE SCALE GENOMIC DNA]</scope>
    <source>
        <strain evidence="2 3">20160303005-1</strain>
        <plasmid evidence="3">pvpsd2016-4</plasmid>
    </source>
</reference>
<dbReference type="AlphaFoldDB" id="A0AAX1G113"/>
<gene>
    <name evidence="2" type="ORF">EHC69_28920</name>
</gene>
<organism evidence="2 3">
    <name type="scientific">Vibrio parahaemolyticus</name>
    <dbReference type="NCBI Taxonomy" id="670"/>
    <lineage>
        <taxon>Bacteria</taxon>
        <taxon>Pseudomonadati</taxon>
        <taxon>Pseudomonadota</taxon>
        <taxon>Gammaproteobacteria</taxon>
        <taxon>Vibrionales</taxon>
        <taxon>Vibrionaceae</taxon>
        <taxon>Vibrio</taxon>
    </lineage>
</organism>